<evidence type="ECO:0000313" key="5">
    <source>
        <dbReference type="Proteomes" id="UP000187209"/>
    </source>
</evidence>
<comment type="subcellular location">
    <subcellularLocation>
        <location evidence="1">Nucleus</location>
    </subcellularLocation>
</comment>
<dbReference type="PANTHER" id="PTHR31319:SF77">
    <property type="entry name" value="ZINC FINGER PROTEIN CONSTANS-LIKE 4"/>
    <property type="match status" value="1"/>
</dbReference>
<dbReference type="AlphaFoldDB" id="A0A1R2BMF7"/>
<evidence type="ECO:0000256" key="1">
    <source>
        <dbReference type="ARBA" id="ARBA00004123"/>
    </source>
</evidence>
<organism evidence="4 5">
    <name type="scientific">Stentor coeruleus</name>
    <dbReference type="NCBI Taxonomy" id="5963"/>
    <lineage>
        <taxon>Eukaryota</taxon>
        <taxon>Sar</taxon>
        <taxon>Alveolata</taxon>
        <taxon>Ciliophora</taxon>
        <taxon>Postciliodesmatophora</taxon>
        <taxon>Heterotrichea</taxon>
        <taxon>Heterotrichida</taxon>
        <taxon>Stentoridae</taxon>
        <taxon>Stentor</taxon>
    </lineage>
</organism>
<dbReference type="InterPro" id="IPR010402">
    <property type="entry name" value="CCT_domain"/>
</dbReference>
<keyword evidence="5" id="KW-1185">Reference proteome</keyword>
<feature type="domain" description="CCT" evidence="3">
    <location>
        <begin position="110"/>
        <end position="152"/>
    </location>
</feature>
<dbReference type="Proteomes" id="UP000187209">
    <property type="component" value="Unassembled WGS sequence"/>
</dbReference>
<evidence type="ECO:0000256" key="2">
    <source>
        <dbReference type="ARBA" id="ARBA00023242"/>
    </source>
</evidence>
<dbReference type="Pfam" id="PF06203">
    <property type="entry name" value="CCT"/>
    <property type="match status" value="1"/>
</dbReference>
<dbReference type="OrthoDB" id="153872at2759"/>
<protein>
    <recommendedName>
        <fullName evidence="3">CCT domain-containing protein</fullName>
    </recommendedName>
</protein>
<dbReference type="PANTHER" id="PTHR31319">
    <property type="entry name" value="ZINC FINGER PROTEIN CONSTANS-LIKE 4"/>
    <property type="match status" value="1"/>
</dbReference>
<name>A0A1R2BMF7_9CILI</name>
<evidence type="ECO:0000259" key="3">
    <source>
        <dbReference type="PROSITE" id="PS51017"/>
    </source>
</evidence>
<sequence>MQPNGLPDNYEFMDPSMLNPEFPFYFPPIEAFSEMPPPDFFNYSEFDGIEPSQMCQMFDQAFQNYTKEFIKYIPNPLDGSFPYESVKIAENPKIPYANITKIGTITVEERRLKVQKFLEKRKRRVYTKKISYLCRKRVADQRERYKGRFISKKTDMSRPSENPAEV</sequence>
<evidence type="ECO:0000313" key="4">
    <source>
        <dbReference type="EMBL" id="OMJ78009.1"/>
    </source>
</evidence>
<dbReference type="EMBL" id="MPUH01000544">
    <property type="protein sequence ID" value="OMJ78009.1"/>
    <property type="molecule type" value="Genomic_DNA"/>
</dbReference>
<proteinExistence type="predicted"/>
<comment type="caution">
    <text evidence="4">The sequence shown here is derived from an EMBL/GenBank/DDBJ whole genome shotgun (WGS) entry which is preliminary data.</text>
</comment>
<dbReference type="GO" id="GO:0005634">
    <property type="term" value="C:nucleus"/>
    <property type="evidence" value="ECO:0007669"/>
    <property type="project" value="UniProtKB-SubCell"/>
</dbReference>
<dbReference type="PROSITE" id="PS51017">
    <property type="entry name" value="CCT"/>
    <property type="match status" value="1"/>
</dbReference>
<keyword evidence="2" id="KW-0539">Nucleus</keyword>
<gene>
    <name evidence="4" type="ORF">SteCoe_22293</name>
</gene>
<reference evidence="4 5" key="1">
    <citation type="submission" date="2016-11" db="EMBL/GenBank/DDBJ databases">
        <title>The macronuclear genome of Stentor coeruleus: a giant cell with tiny introns.</title>
        <authorList>
            <person name="Slabodnick M."/>
            <person name="Ruby J.G."/>
            <person name="Reiff S.B."/>
            <person name="Swart E.C."/>
            <person name="Gosai S."/>
            <person name="Prabakaran S."/>
            <person name="Witkowska E."/>
            <person name="Larue G.E."/>
            <person name="Fisher S."/>
            <person name="Freeman R.M."/>
            <person name="Gunawardena J."/>
            <person name="Chu W."/>
            <person name="Stover N.A."/>
            <person name="Gregory B.D."/>
            <person name="Nowacki M."/>
            <person name="Derisi J."/>
            <person name="Roy S.W."/>
            <person name="Marshall W.F."/>
            <person name="Sood P."/>
        </authorList>
    </citation>
    <scope>NUCLEOTIDE SEQUENCE [LARGE SCALE GENOMIC DNA]</scope>
    <source>
        <strain evidence="4">WM001</strain>
    </source>
</reference>
<accession>A0A1R2BMF7</accession>
<dbReference type="InterPro" id="IPR045281">
    <property type="entry name" value="CONSTANS-like"/>
</dbReference>